<proteinExistence type="predicted"/>
<name>A0A7J5U624_9BACT</name>
<gene>
    <name evidence="1" type="ORF">F5984_04670</name>
</gene>
<dbReference type="Proteomes" id="UP000488299">
    <property type="component" value="Unassembled WGS sequence"/>
</dbReference>
<dbReference type="AlphaFoldDB" id="A0A7J5U624"/>
<protein>
    <submittedName>
        <fullName evidence="1">Uncharacterized protein</fullName>
    </submittedName>
</protein>
<evidence type="ECO:0000313" key="2">
    <source>
        <dbReference type="Proteomes" id="UP000488299"/>
    </source>
</evidence>
<comment type="caution">
    <text evidence="1">The sequence shown here is derived from an EMBL/GenBank/DDBJ whole genome shotgun (WGS) entry which is preliminary data.</text>
</comment>
<keyword evidence="2" id="KW-1185">Reference proteome</keyword>
<evidence type="ECO:0000313" key="1">
    <source>
        <dbReference type="EMBL" id="KAB7733226.1"/>
    </source>
</evidence>
<sequence>MEATDLKNTIHQLVDSVHNERTLVNLYELVALVVEQQDLPLDTDTALLEERLKQVPGRIDQGQYTTNEQMKQLTKEWLSK</sequence>
<accession>A0A7J5U624</accession>
<organism evidence="1 2">
    <name type="scientific">Rudanella paleaurantiibacter</name>
    <dbReference type="NCBI Taxonomy" id="2614655"/>
    <lineage>
        <taxon>Bacteria</taxon>
        <taxon>Pseudomonadati</taxon>
        <taxon>Bacteroidota</taxon>
        <taxon>Cytophagia</taxon>
        <taxon>Cytophagales</taxon>
        <taxon>Cytophagaceae</taxon>
        <taxon>Rudanella</taxon>
    </lineage>
</organism>
<reference evidence="1 2" key="1">
    <citation type="submission" date="2019-10" db="EMBL/GenBank/DDBJ databases">
        <title>Rudanella paleaurantiibacter sp. nov., isolated from sludge.</title>
        <authorList>
            <person name="Xu S.Q."/>
        </authorList>
    </citation>
    <scope>NUCLEOTIDE SEQUENCE [LARGE SCALE GENOMIC DNA]</scope>
    <source>
        <strain evidence="1 2">HX-22-17</strain>
    </source>
</reference>
<dbReference type="EMBL" id="WELI01000001">
    <property type="protein sequence ID" value="KAB7733226.1"/>
    <property type="molecule type" value="Genomic_DNA"/>
</dbReference>